<feature type="non-terminal residue" evidence="2">
    <location>
        <position position="1"/>
    </location>
</feature>
<name>A0A7J6S3J9_PEROL</name>
<evidence type="ECO:0000256" key="1">
    <source>
        <dbReference type="SAM" id="MobiDB-lite"/>
    </source>
</evidence>
<dbReference type="AlphaFoldDB" id="A0A7J6S3J9"/>
<dbReference type="Proteomes" id="UP000553632">
    <property type="component" value="Unassembled WGS sequence"/>
</dbReference>
<reference evidence="2 3" key="1">
    <citation type="submission" date="2020-04" db="EMBL/GenBank/DDBJ databases">
        <title>Perkinsus olseni comparative genomics.</title>
        <authorList>
            <person name="Bogema D.R."/>
        </authorList>
    </citation>
    <scope>NUCLEOTIDE SEQUENCE [LARGE SCALE GENOMIC DNA]</scope>
    <source>
        <strain evidence="2 3">ATCC PRA-207</strain>
    </source>
</reference>
<feature type="region of interest" description="Disordered" evidence="1">
    <location>
        <begin position="108"/>
        <end position="133"/>
    </location>
</feature>
<accession>A0A7J6S3J9</accession>
<comment type="caution">
    <text evidence="2">The sequence shown here is derived from an EMBL/GenBank/DDBJ whole genome shotgun (WGS) entry which is preliminary data.</text>
</comment>
<feature type="region of interest" description="Disordered" evidence="1">
    <location>
        <begin position="43"/>
        <end position="92"/>
    </location>
</feature>
<protein>
    <submittedName>
        <fullName evidence="2">Uncharacterized protein</fullName>
    </submittedName>
</protein>
<feature type="non-terminal residue" evidence="2">
    <location>
        <position position="168"/>
    </location>
</feature>
<proteinExistence type="predicted"/>
<gene>
    <name evidence="2" type="ORF">FOZ63_018588</name>
</gene>
<keyword evidence="3" id="KW-1185">Reference proteome</keyword>
<sequence>ATDDELEEGDVPERASTMDALGEVNGVASDTCPLLILSGTGAGELGLDAKSGEVSSKDGTDGMDGTDGEVNDRDGPDGVAGDSSCGVDKSTEASAAWESRWLEADLKSIVPPEGTGTAAGSTGGGARSALGATTGRVGTVSIRKLGRLAEVLPVPQVAGGTHQALASE</sequence>
<evidence type="ECO:0000313" key="3">
    <source>
        <dbReference type="Proteomes" id="UP000553632"/>
    </source>
</evidence>
<evidence type="ECO:0000313" key="2">
    <source>
        <dbReference type="EMBL" id="KAF4726620.1"/>
    </source>
</evidence>
<organism evidence="2 3">
    <name type="scientific">Perkinsus olseni</name>
    <name type="common">Perkinsus atlanticus</name>
    <dbReference type="NCBI Taxonomy" id="32597"/>
    <lineage>
        <taxon>Eukaryota</taxon>
        <taxon>Sar</taxon>
        <taxon>Alveolata</taxon>
        <taxon>Perkinsozoa</taxon>
        <taxon>Perkinsea</taxon>
        <taxon>Perkinsida</taxon>
        <taxon>Perkinsidae</taxon>
        <taxon>Perkinsus</taxon>
    </lineage>
</organism>
<dbReference type="EMBL" id="JABANO010021552">
    <property type="protein sequence ID" value="KAF4726620.1"/>
    <property type="molecule type" value="Genomic_DNA"/>
</dbReference>